<evidence type="ECO:0000313" key="3">
    <source>
        <dbReference type="Proteomes" id="UP000317369"/>
    </source>
</evidence>
<keyword evidence="1" id="KW-0812">Transmembrane</keyword>
<keyword evidence="1" id="KW-1133">Transmembrane helix</keyword>
<keyword evidence="3" id="KW-1185">Reference proteome</keyword>
<evidence type="ECO:0008006" key="4">
    <source>
        <dbReference type="Google" id="ProtNLM"/>
    </source>
</evidence>
<evidence type="ECO:0000256" key="1">
    <source>
        <dbReference type="SAM" id="Phobius"/>
    </source>
</evidence>
<accession>A0A517YWI8</accession>
<dbReference type="AlphaFoldDB" id="A0A517YWI8"/>
<evidence type="ECO:0000313" key="2">
    <source>
        <dbReference type="EMBL" id="QDU34572.1"/>
    </source>
</evidence>
<gene>
    <name evidence="2" type="ORF">KS4_26420</name>
</gene>
<feature type="transmembrane region" description="Helical" evidence="1">
    <location>
        <begin position="12"/>
        <end position="33"/>
    </location>
</feature>
<dbReference type="RefSeq" id="WP_145078598.1">
    <property type="nucleotide sequence ID" value="NZ_CP036425.1"/>
</dbReference>
<dbReference type="EMBL" id="CP036425">
    <property type="protein sequence ID" value="QDU34572.1"/>
    <property type="molecule type" value="Genomic_DNA"/>
</dbReference>
<name>A0A517YWI8_9BACT</name>
<proteinExistence type="predicted"/>
<dbReference type="Proteomes" id="UP000317369">
    <property type="component" value="Chromosome"/>
</dbReference>
<reference evidence="2 3" key="1">
    <citation type="submission" date="2019-02" db="EMBL/GenBank/DDBJ databases">
        <title>Deep-cultivation of Planctomycetes and their phenomic and genomic characterization uncovers novel biology.</title>
        <authorList>
            <person name="Wiegand S."/>
            <person name="Jogler M."/>
            <person name="Boedeker C."/>
            <person name="Pinto D."/>
            <person name="Vollmers J."/>
            <person name="Rivas-Marin E."/>
            <person name="Kohn T."/>
            <person name="Peeters S.H."/>
            <person name="Heuer A."/>
            <person name="Rast P."/>
            <person name="Oberbeckmann S."/>
            <person name="Bunk B."/>
            <person name="Jeske O."/>
            <person name="Meyerdierks A."/>
            <person name="Storesund J.E."/>
            <person name="Kallscheuer N."/>
            <person name="Luecker S."/>
            <person name="Lage O.M."/>
            <person name="Pohl T."/>
            <person name="Merkel B.J."/>
            <person name="Hornburger P."/>
            <person name="Mueller R.-W."/>
            <person name="Bruemmer F."/>
            <person name="Labrenz M."/>
            <person name="Spormann A.M."/>
            <person name="Op den Camp H."/>
            <person name="Overmann J."/>
            <person name="Amann R."/>
            <person name="Jetten M.S.M."/>
            <person name="Mascher T."/>
            <person name="Medema M.H."/>
            <person name="Devos D.P."/>
            <person name="Kaster A.-K."/>
            <person name="Ovreas L."/>
            <person name="Rohde M."/>
            <person name="Galperin M.Y."/>
            <person name="Jogler C."/>
        </authorList>
    </citation>
    <scope>NUCLEOTIDE SEQUENCE [LARGE SCALE GENOMIC DNA]</scope>
    <source>
        <strain evidence="2 3">KS4</strain>
    </source>
</reference>
<dbReference type="Gene3D" id="2.30.30.830">
    <property type="match status" value="1"/>
</dbReference>
<dbReference type="KEGG" id="pcor:KS4_26420"/>
<sequence>MRLMPRQIRRGLHTLTGMCILGAITVSAVGVLLPLQKPESRTFVAVARSSNQSDRERLLTIDDISSLGQRPLQRPLYDPSSKVRQPPKLKLVGTSINGDSKQAFVVNKNGETVFVDLGDIVDGVTITIIEEDRIVLEYDEQQQTLTMESR</sequence>
<protein>
    <recommendedName>
        <fullName evidence="4">Type II secretion system protein GspC N-terminal domain-containing protein</fullName>
    </recommendedName>
</protein>
<keyword evidence="1" id="KW-0472">Membrane</keyword>
<organism evidence="2 3">
    <name type="scientific">Poriferisphaera corsica</name>
    <dbReference type="NCBI Taxonomy" id="2528020"/>
    <lineage>
        <taxon>Bacteria</taxon>
        <taxon>Pseudomonadati</taxon>
        <taxon>Planctomycetota</taxon>
        <taxon>Phycisphaerae</taxon>
        <taxon>Phycisphaerales</taxon>
        <taxon>Phycisphaeraceae</taxon>
        <taxon>Poriferisphaera</taxon>
    </lineage>
</organism>